<gene>
    <name evidence="1" type="ORF">A0H81_09172</name>
</gene>
<sequence length="130" mass="14393">MSSFIYDMANAETTGSPQTSKLAKLMLKSTQGDRGTVAGLVAWVDEVDKANDEGMVSLSLNASGAYIRNEPRQKFSTLSSQGLYDILLHHFHTVRPDWHLHSHTGCTMDVDSLPLEDTVIFFDYVQLGKS</sequence>
<reference evidence="1 2" key="1">
    <citation type="submission" date="2016-03" db="EMBL/GenBank/DDBJ databases">
        <title>Whole genome sequencing of Grifola frondosa 9006-11.</title>
        <authorList>
            <person name="Min B."/>
            <person name="Park H."/>
            <person name="Kim J.-G."/>
            <person name="Cho H."/>
            <person name="Oh Y.-L."/>
            <person name="Kong W.-S."/>
            <person name="Choi I.-G."/>
        </authorList>
    </citation>
    <scope>NUCLEOTIDE SEQUENCE [LARGE SCALE GENOMIC DNA]</scope>
    <source>
        <strain evidence="1 2">9006-11</strain>
    </source>
</reference>
<evidence type="ECO:0000313" key="2">
    <source>
        <dbReference type="Proteomes" id="UP000092993"/>
    </source>
</evidence>
<organism evidence="1 2">
    <name type="scientific">Grifola frondosa</name>
    <name type="common">Maitake</name>
    <name type="synonym">Polyporus frondosus</name>
    <dbReference type="NCBI Taxonomy" id="5627"/>
    <lineage>
        <taxon>Eukaryota</taxon>
        <taxon>Fungi</taxon>
        <taxon>Dikarya</taxon>
        <taxon>Basidiomycota</taxon>
        <taxon>Agaricomycotina</taxon>
        <taxon>Agaricomycetes</taxon>
        <taxon>Polyporales</taxon>
        <taxon>Grifolaceae</taxon>
        <taxon>Grifola</taxon>
    </lineage>
</organism>
<dbReference type="EMBL" id="LUGG01000013">
    <property type="protein sequence ID" value="OBZ70633.1"/>
    <property type="molecule type" value="Genomic_DNA"/>
</dbReference>
<evidence type="ECO:0000313" key="1">
    <source>
        <dbReference type="EMBL" id="OBZ70633.1"/>
    </source>
</evidence>
<name>A0A1C7M100_GRIFR</name>
<dbReference type="Proteomes" id="UP000092993">
    <property type="component" value="Unassembled WGS sequence"/>
</dbReference>
<comment type="caution">
    <text evidence="1">The sequence shown here is derived from an EMBL/GenBank/DDBJ whole genome shotgun (WGS) entry which is preliminary data.</text>
</comment>
<proteinExistence type="predicted"/>
<protein>
    <submittedName>
        <fullName evidence="1">Uncharacterized protein</fullName>
    </submittedName>
</protein>
<dbReference type="OrthoDB" id="3239894at2759"/>
<dbReference type="AlphaFoldDB" id="A0A1C7M100"/>
<accession>A0A1C7M100</accession>
<keyword evidence="2" id="KW-1185">Reference proteome</keyword>